<dbReference type="SUPFAM" id="SSF50249">
    <property type="entry name" value="Nucleic acid-binding proteins"/>
    <property type="match status" value="1"/>
</dbReference>
<sequence>MTHKTKGVVLRTVKYGETSVIATVYTELFGVQSYIVKGVRQATKKSQGKGNYFQPGAMLNMVVYHNELKNLQFIKEYEWSYLYNEVLFNVVKNAVAMYIVELLQHGLKQPEANPELFYLIEDTLKQLDKGTNTFTANLPLYFTLHLGSELGFHLQGSFSKATPVLDLMEGSFVQDVPMHPHYLSGEAARLTSHISNILFYNDLENIPLNRNMRRELLLAYQHFMVLHIPEFGEMRSLPILQEVLS</sequence>
<proteinExistence type="inferred from homology"/>
<dbReference type="InterPro" id="IPR037278">
    <property type="entry name" value="ARFGAP/RecO"/>
</dbReference>
<evidence type="ECO:0000256" key="1">
    <source>
        <dbReference type="ARBA" id="ARBA00007452"/>
    </source>
</evidence>
<name>A0A4U3L3Z6_9BACT</name>
<dbReference type="HAMAP" id="MF_00201">
    <property type="entry name" value="RecO"/>
    <property type="match status" value="1"/>
</dbReference>
<evidence type="ECO:0000313" key="10">
    <source>
        <dbReference type="Proteomes" id="UP000305848"/>
    </source>
</evidence>
<dbReference type="OrthoDB" id="9789152at2"/>
<evidence type="ECO:0000256" key="7">
    <source>
        <dbReference type="HAMAP-Rule" id="MF_00201"/>
    </source>
</evidence>
<evidence type="ECO:0000313" key="9">
    <source>
        <dbReference type="EMBL" id="TKK68316.1"/>
    </source>
</evidence>
<organism evidence="9 10">
    <name type="scientific">Ilyomonas limi</name>
    <dbReference type="NCBI Taxonomy" id="2575867"/>
    <lineage>
        <taxon>Bacteria</taxon>
        <taxon>Pseudomonadati</taxon>
        <taxon>Bacteroidota</taxon>
        <taxon>Chitinophagia</taxon>
        <taxon>Chitinophagales</taxon>
        <taxon>Chitinophagaceae</taxon>
        <taxon>Ilyomonas</taxon>
    </lineage>
</organism>
<feature type="domain" description="DNA replication/recombination mediator RecO N-terminal" evidence="8">
    <location>
        <begin position="1"/>
        <end position="80"/>
    </location>
</feature>
<accession>A0A4U3L3Z6</accession>
<reference evidence="9 10" key="1">
    <citation type="submission" date="2019-05" db="EMBL/GenBank/DDBJ databases">
        <title>Panacibacter sp. strain 17mud1-8 Genome sequencing and assembly.</title>
        <authorList>
            <person name="Chhetri G."/>
        </authorList>
    </citation>
    <scope>NUCLEOTIDE SEQUENCE [LARGE SCALE GENOMIC DNA]</scope>
    <source>
        <strain evidence="9 10">17mud1-8</strain>
    </source>
</reference>
<dbReference type="EMBL" id="SZQL01000008">
    <property type="protein sequence ID" value="TKK68316.1"/>
    <property type="molecule type" value="Genomic_DNA"/>
</dbReference>
<keyword evidence="4 7" id="KW-0233">DNA recombination</keyword>
<comment type="caution">
    <text evidence="9">The sequence shown here is derived from an EMBL/GenBank/DDBJ whole genome shotgun (WGS) entry which is preliminary data.</text>
</comment>
<dbReference type="GO" id="GO:0006310">
    <property type="term" value="P:DNA recombination"/>
    <property type="evidence" value="ECO:0007669"/>
    <property type="project" value="UniProtKB-UniRule"/>
</dbReference>
<keyword evidence="3 7" id="KW-0227">DNA damage</keyword>
<dbReference type="Proteomes" id="UP000305848">
    <property type="component" value="Unassembled WGS sequence"/>
</dbReference>
<comment type="similarity">
    <text evidence="1 7">Belongs to the RecO family.</text>
</comment>
<keyword evidence="5 7" id="KW-0234">DNA repair</keyword>
<dbReference type="Pfam" id="PF11967">
    <property type="entry name" value="RecO_N"/>
    <property type="match status" value="1"/>
</dbReference>
<keyword evidence="10" id="KW-1185">Reference proteome</keyword>
<evidence type="ECO:0000256" key="2">
    <source>
        <dbReference type="ARBA" id="ARBA00021310"/>
    </source>
</evidence>
<evidence type="ECO:0000256" key="6">
    <source>
        <dbReference type="ARBA" id="ARBA00033409"/>
    </source>
</evidence>
<dbReference type="AlphaFoldDB" id="A0A4U3L3Z6"/>
<dbReference type="NCBIfam" id="TIGR00613">
    <property type="entry name" value="reco"/>
    <property type="match status" value="1"/>
</dbReference>
<dbReference type="SUPFAM" id="SSF57863">
    <property type="entry name" value="ArfGap/RecO-like zinc finger"/>
    <property type="match status" value="1"/>
</dbReference>
<evidence type="ECO:0000259" key="8">
    <source>
        <dbReference type="Pfam" id="PF11967"/>
    </source>
</evidence>
<dbReference type="PANTHER" id="PTHR33991">
    <property type="entry name" value="DNA REPAIR PROTEIN RECO"/>
    <property type="match status" value="1"/>
</dbReference>
<gene>
    <name evidence="7 9" type="primary">recO</name>
    <name evidence="9" type="ORF">FC093_11835</name>
</gene>
<dbReference type="PANTHER" id="PTHR33991:SF1">
    <property type="entry name" value="DNA REPAIR PROTEIN RECO"/>
    <property type="match status" value="1"/>
</dbReference>
<dbReference type="Pfam" id="PF02565">
    <property type="entry name" value="RecO_C"/>
    <property type="match status" value="1"/>
</dbReference>
<dbReference type="GO" id="GO:0006302">
    <property type="term" value="P:double-strand break repair"/>
    <property type="evidence" value="ECO:0007669"/>
    <property type="project" value="TreeGrafter"/>
</dbReference>
<dbReference type="InterPro" id="IPR003717">
    <property type="entry name" value="RecO"/>
</dbReference>
<dbReference type="RefSeq" id="WP_137261996.1">
    <property type="nucleotide sequence ID" value="NZ_SZQL01000008.1"/>
</dbReference>
<comment type="function">
    <text evidence="7">Involved in DNA repair and RecF pathway recombination.</text>
</comment>
<dbReference type="Gene3D" id="1.20.1440.120">
    <property type="entry name" value="Recombination protein O, C-terminal domain"/>
    <property type="match status" value="1"/>
</dbReference>
<dbReference type="InterPro" id="IPR042242">
    <property type="entry name" value="RecO_C"/>
</dbReference>
<evidence type="ECO:0000256" key="5">
    <source>
        <dbReference type="ARBA" id="ARBA00023204"/>
    </source>
</evidence>
<dbReference type="InterPro" id="IPR012340">
    <property type="entry name" value="NA-bd_OB-fold"/>
</dbReference>
<evidence type="ECO:0000256" key="4">
    <source>
        <dbReference type="ARBA" id="ARBA00023172"/>
    </source>
</evidence>
<protein>
    <recommendedName>
        <fullName evidence="2 7">DNA repair protein RecO</fullName>
    </recommendedName>
    <alternativeName>
        <fullName evidence="6 7">Recombination protein O</fullName>
    </alternativeName>
</protein>
<dbReference type="Gene3D" id="2.40.50.140">
    <property type="entry name" value="Nucleic acid-binding proteins"/>
    <property type="match status" value="1"/>
</dbReference>
<evidence type="ECO:0000256" key="3">
    <source>
        <dbReference type="ARBA" id="ARBA00022763"/>
    </source>
</evidence>
<dbReference type="InterPro" id="IPR022572">
    <property type="entry name" value="DNA_rep/recomb_RecO_N"/>
</dbReference>
<dbReference type="GO" id="GO:0043590">
    <property type="term" value="C:bacterial nucleoid"/>
    <property type="evidence" value="ECO:0007669"/>
    <property type="project" value="TreeGrafter"/>
</dbReference>